<keyword evidence="1" id="KW-0812">Transmembrane</keyword>
<gene>
    <name evidence="2" type="ORF">CDAUBV1_LOCUS9994</name>
</gene>
<accession>A0AAV2THV0</accession>
<sequence length="201" mass="23086">MSAENDSFMDKLQSFWHRLRQHLPDLIPQPPPRIRDYGEVPYFHPCWLGKREDRSQANGEINNFEIPPLRSSIPRDSVGAISQNLPRIDFKWLLNKKFTCVCMWFGVICLIVGIISLQIASFFRHTRQDILSTGMGCLCASLCLLTVSVFSFIHAYLIVYAWEPEAPQTDRNLSLIDEFPVPIEDLRFDRKEVVSSTPADG</sequence>
<feature type="transmembrane region" description="Helical" evidence="1">
    <location>
        <begin position="103"/>
        <end position="123"/>
    </location>
</feature>
<dbReference type="Proteomes" id="UP001497525">
    <property type="component" value="Unassembled WGS sequence"/>
</dbReference>
<name>A0AAV2THV0_CALDB</name>
<comment type="caution">
    <text evidence="2">The sequence shown here is derived from an EMBL/GenBank/DDBJ whole genome shotgun (WGS) entry which is preliminary data.</text>
</comment>
<evidence type="ECO:0000256" key="1">
    <source>
        <dbReference type="SAM" id="Phobius"/>
    </source>
</evidence>
<evidence type="ECO:0000313" key="3">
    <source>
        <dbReference type="Proteomes" id="UP001497525"/>
    </source>
</evidence>
<organism evidence="2 3">
    <name type="scientific">Calicophoron daubneyi</name>
    <name type="common">Rumen fluke</name>
    <name type="synonym">Paramphistomum daubneyi</name>
    <dbReference type="NCBI Taxonomy" id="300641"/>
    <lineage>
        <taxon>Eukaryota</taxon>
        <taxon>Metazoa</taxon>
        <taxon>Spiralia</taxon>
        <taxon>Lophotrochozoa</taxon>
        <taxon>Platyhelminthes</taxon>
        <taxon>Trematoda</taxon>
        <taxon>Digenea</taxon>
        <taxon>Plagiorchiida</taxon>
        <taxon>Pronocephalata</taxon>
        <taxon>Paramphistomoidea</taxon>
        <taxon>Paramphistomidae</taxon>
        <taxon>Calicophoron</taxon>
    </lineage>
</organism>
<protein>
    <submittedName>
        <fullName evidence="2">Uncharacterized protein</fullName>
    </submittedName>
</protein>
<dbReference type="AlphaFoldDB" id="A0AAV2THV0"/>
<evidence type="ECO:0000313" key="2">
    <source>
        <dbReference type="EMBL" id="CAL5135887.1"/>
    </source>
</evidence>
<proteinExistence type="predicted"/>
<keyword evidence="1" id="KW-0472">Membrane</keyword>
<reference evidence="2" key="1">
    <citation type="submission" date="2024-06" db="EMBL/GenBank/DDBJ databases">
        <authorList>
            <person name="Liu X."/>
            <person name="Lenzi L."/>
            <person name="Haldenby T S."/>
            <person name="Uol C."/>
        </authorList>
    </citation>
    <scope>NUCLEOTIDE SEQUENCE</scope>
</reference>
<keyword evidence="1" id="KW-1133">Transmembrane helix</keyword>
<dbReference type="EMBL" id="CAXLJL010000268">
    <property type="protein sequence ID" value="CAL5135887.1"/>
    <property type="molecule type" value="Genomic_DNA"/>
</dbReference>
<feature type="transmembrane region" description="Helical" evidence="1">
    <location>
        <begin position="135"/>
        <end position="162"/>
    </location>
</feature>